<dbReference type="RefSeq" id="XP_016252884.1">
    <property type="nucleotide sequence ID" value="XM_016390982.1"/>
</dbReference>
<sequence>MSFMEFVKNPTNLISKLGQIAFIGVLLVEIALGTPLDRPVYRSEPNFEQVKFLAEWIVFELDEQEGSTSSHVPPIVEGYYSEVFKGLESMRDDLMPNQPKLQLRDSGEPALFNS</sequence>
<dbReference type="EMBL" id="KN847041">
    <property type="protein sequence ID" value="KIW32668.1"/>
    <property type="molecule type" value="Genomic_DNA"/>
</dbReference>
<evidence type="ECO:0000313" key="1">
    <source>
        <dbReference type="EMBL" id="KIW32668.1"/>
    </source>
</evidence>
<dbReference type="HOGENOM" id="CLU_2120834_0_0_1"/>
<dbReference type="Proteomes" id="UP000054466">
    <property type="component" value="Unassembled WGS sequence"/>
</dbReference>
<name>A0A0D2CN53_9EURO</name>
<dbReference type="VEuPathDB" id="FungiDB:PV07_04197"/>
<reference evidence="1 2" key="1">
    <citation type="submission" date="2015-01" db="EMBL/GenBank/DDBJ databases">
        <title>The Genome Sequence of Cladophialophora immunda CBS83496.</title>
        <authorList>
            <consortium name="The Broad Institute Genomics Platform"/>
            <person name="Cuomo C."/>
            <person name="de Hoog S."/>
            <person name="Gorbushina A."/>
            <person name="Stielow B."/>
            <person name="Teixiera M."/>
            <person name="Abouelleil A."/>
            <person name="Chapman S.B."/>
            <person name="Priest M."/>
            <person name="Young S.K."/>
            <person name="Wortman J."/>
            <person name="Nusbaum C."/>
            <person name="Birren B."/>
        </authorList>
    </citation>
    <scope>NUCLEOTIDE SEQUENCE [LARGE SCALE GENOMIC DNA]</scope>
    <source>
        <strain evidence="1 2">CBS 83496</strain>
    </source>
</reference>
<proteinExistence type="predicted"/>
<protein>
    <submittedName>
        <fullName evidence="1">Uncharacterized protein</fullName>
    </submittedName>
</protein>
<organism evidence="1 2">
    <name type="scientific">Cladophialophora immunda</name>
    <dbReference type="NCBI Taxonomy" id="569365"/>
    <lineage>
        <taxon>Eukaryota</taxon>
        <taxon>Fungi</taxon>
        <taxon>Dikarya</taxon>
        <taxon>Ascomycota</taxon>
        <taxon>Pezizomycotina</taxon>
        <taxon>Eurotiomycetes</taxon>
        <taxon>Chaetothyriomycetidae</taxon>
        <taxon>Chaetothyriales</taxon>
        <taxon>Herpotrichiellaceae</taxon>
        <taxon>Cladophialophora</taxon>
    </lineage>
</organism>
<gene>
    <name evidence="1" type="ORF">PV07_04197</name>
</gene>
<keyword evidence="2" id="KW-1185">Reference proteome</keyword>
<evidence type="ECO:0000313" key="2">
    <source>
        <dbReference type="Proteomes" id="UP000054466"/>
    </source>
</evidence>
<dbReference type="GeneID" id="27343391"/>
<dbReference type="AlphaFoldDB" id="A0A0D2CN53"/>
<accession>A0A0D2CN53</accession>